<dbReference type="PIRSF" id="PIRSF000005">
    <property type="entry name" value="Cytochrome_c4"/>
    <property type="match status" value="1"/>
</dbReference>
<evidence type="ECO:0000256" key="8">
    <source>
        <dbReference type="PIRSR" id="PIRSR000005-1"/>
    </source>
</evidence>
<keyword evidence="13" id="KW-1185">Reference proteome</keyword>
<evidence type="ECO:0000256" key="1">
    <source>
        <dbReference type="ARBA" id="ARBA00004418"/>
    </source>
</evidence>
<dbReference type="Pfam" id="PF00034">
    <property type="entry name" value="Cytochrom_C"/>
    <property type="match status" value="2"/>
</dbReference>
<keyword evidence="4 9" id="KW-0479">Metal-binding</keyword>
<dbReference type="EMBL" id="UFSO01000002">
    <property type="protein sequence ID" value="SSY70943.1"/>
    <property type="molecule type" value="Genomic_DNA"/>
</dbReference>
<sequence length="209" mass="22110">MKRFTLLAAMFLAGSVYAAPAADLAKGKQIAEKVCAACHAADGNSGIAMYPKLSAQHADFIFRETKAIKEGKRTTGSAAAMAPMVQNLSDEDIRNVSAYYAKQNPKAGEANPKQNPALGAKIYRAGIPEKRVPACMSCHSPNGAGTPGGGTAVTAFPRLGGQHASYVADQLKNYATGKRVSPNSMMEDIAKRMNEEEMQAVGNYIQGLQ</sequence>
<keyword evidence="5" id="KW-0574">Periplasm</keyword>
<evidence type="ECO:0000313" key="13">
    <source>
        <dbReference type="Proteomes" id="UP000254209"/>
    </source>
</evidence>
<evidence type="ECO:0000256" key="6">
    <source>
        <dbReference type="ARBA" id="ARBA00022982"/>
    </source>
</evidence>
<keyword evidence="10" id="KW-0732">Signal</keyword>
<accession>A0A376BMU0</accession>
<feature type="binding site" description="covalent" evidence="8">
    <location>
        <position position="135"/>
    </location>
    <ligand>
        <name>heme c</name>
        <dbReference type="ChEBI" id="CHEBI:61717"/>
        <label>2</label>
    </ligand>
</feature>
<dbReference type="OrthoDB" id="9773456at2"/>
<protein>
    <submittedName>
        <fullName evidence="12">Cytochrome c4</fullName>
    </submittedName>
</protein>
<evidence type="ECO:0000256" key="9">
    <source>
        <dbReference type="PIRSR" id="PIRSR000005-2"/>
    </source>
</evidence>
<dbReference type="AlphaFoldDB" id="A0A376BMU0"/>
<feature type="binding site" description="axial binding residue" evidence="9">
    <location>
        <position position="81"/>
    </location>
    <ligand>
        <name>heme c</name>
        <dbReference type="ChEBI" id="CHEBI:61717"/>
        <label>1</label>
    </ligand>
    <ligandPart>
        <name>Fe</name>
        <dbReference type="ChEBI" id="CHEBI:18248"/>
    </ligandPart>
</feature>
<feature type="binding site" description="axial binding residue" evidence="9">
    <location>
        <position position="186"/>
    </location>
    <ligand>
        <name>heme c</name>
        <dbReference type="ChEBI" id="CHEBI:61717"/>
        <label>2</label>
    </ligand>
    <ligandPart>
        <name>Fe</name>
        <dbReference type="ChEBI" id="CHEBI:18248"/>
    </ligandPart>
</feature>
<feature type="binding site" description="covalent" evidence="8">
    <location>
        <position position="138"/>
    </location>
    <ligand>
        <name>heme c</name>
        <dbReference type="ChEBI" id="CHEBI:61717"/>
        <label>2</label>
    </ligand>
</feature>
<feature type="binding site" description="covalent" evidence="8">
    <location>
        <position position="35"/>
    </location>
    <ligand>
        <name>heme c</name>
        <dbReference type="ChEBI" id="CHEBI:61717"/>
        <label>1</label>
    </ligand>
</feature>
<evidence type="ECO:0000256" key="10">
    <source>
        <dbReference type="SAM" id="SignalP"/>
    </source>
</evidence>
<dbReference type="PANTHER" id="PTHR33751:SF9">
    <property type="entry name" value="CYTOCHROME C4"/>
    <property type="match status" value="1"/>
</dbReference>
<evidence type="ECO:0000256" key="3">
    <source>
        <dbReference type="ARBA" id="ARBA00022617"/>
    </source>
</evidence>
<comment type="PTM">
    <text evidence="8">Binds 2 heme c groups covalently per subunit.</text>
</comment>
<feature type="signal peptide" evidence="10">
    <location>
        <begin position="1"/>
        <end position="18"/>
    </location>
</feature>
<evidence type="ECO:0000259" key="11">
    <source>
        <dbReference type="PROSITE" id="PS51007"/>
    </source>
</evidence>
<feature type="domain" description="Cytochrome c" evidence="11">
    <location>
        <begin position="22"/>
        <end position="104"/>
    </location>
</feature>
<dbReference type="GO" id="GO:0005506">
    <property type="term" value="F:iron ion binding"/>
    <property type="evidence" value="ECO:0007669"/>
    <property type="project" value="InterPro"/>
</dbReference>
<name>A0A376BMU0_9NEIS</name>
<dbReference type="InterPro" id="IPR009056">
    <property type="entry name" value="Cyt_c-like_dom"/>
</dbReference>
<proteinExistence type="predicted"/>
<evidence type="ECO:0000256" key="7">
    <source>
        <dbReference type="ARBA" id="ARBA00023004"/>
    </source>
</evidence>
<dbReference type="Gene3D" id="1.10.760.10">
    <property type="entry name" value="Cytochrome c-like domain"/>
    <property type="match status" value="2"/>
</dbReference>
<keyword evidence="7 9" id="KW-0408">Iron</keyword>
<dbReference type="RefSeq" id="WP_034294296.1">
    <property type="nucleotide sequence ID" value="NZ_CP091519.2"/>
</dbReference>
<dbReference type="PANTHER" id="PTHR33751">
    <property type="entry name" value="CBB3-TYPE CYTOCHROME C OXIDASE SUBUNIT FIXP"/>
    <property type="match status" value="1"/>
</dbReference>
<dbReference type="InterPro" id="IPR008168">
    <property type="entry name" value="Cyt_C_IC"/>
</dbReference>
<evidence type="ECO:0000256" key="2">
    <source>
        <dbReference type="ARBA" id="ARBA00022448"/>
    </source>
</evidence>
<comment type="subcellular location">
    <subcellularLocation>
        <location evidence="1">Periplasm</location>
    </subcellularLocation>
</comment>
<feature type="binding site" description="covalent" evidence="8">
    <location>
        <position position="38"/>
    </location>
    <ligand>
        <name>heme c</name>
        <dbReference type="ChEBI" id="CHEBI:61717"/>
        <label>1</label>
    </ligand>
</feature>
<dbReference type="STRING" id="1120980.GCA_000745955_01943"/>
<dbReference type="GO" id="GO:0020037">
    <property type="term" value="F:heme binding"/>
    <property type="evidence" value="ECO:0007669"/>
    <property type="project" value="InterPro"/>
</dbReference>
<dbReference type="InterPro" id="IPR050597">
    <property type="entry name" value="Cytochrome_c_Oxidase_Subunit"/>
</dbReference>
<evidence type="ECO:0000256" key="5">
    <source>
        <dbReference type="ARBA" id="ARBA00022764"/>
    </source>
</evidence>
<dbReference type="PROSITE" id="PS51007">
    <property type="entry name" value="CYTC"/>
    <property type="match status" value="2"/>
</dbReference>
<dbReference type="InterPro" id="IPR024167">
    <property type="entry name" value="Cytochrome_c4-like"/>
</dbReference>
<gene>
    <name evidence="12" type="primary">cc4</name>
    <name evidence="12" type="ORF">NCTC10283_01065</name>
</gene>
<feature type="domain" description="Cytochrome c" evidence="11">
    <location>
        <begin position="114"/>
        <end position="209"/>
    </location>
</feature>
<dbReference type="GO" id="GO:0009055">
    <property type="term" value="F:electron transfer activity"/>
    <property type="evidence" value="ECO:0007669"/>
    <property type="project" value="InterPro"/>
</dbReference>
<feature type="binding site" description="axial binding residue" evidence="9">
    <location>
        <position position="39"/>
    </location>
    <ligand>
        <name>heme c</name>
        <dbReference type="ChEBI" id="CHEBI:61717"/>
        <label>1</label>
    </ligand>
    <ligandPart>
        <name>Fe</name>
        <dbReference type="ChEBI" id="CHEBI:18248"/>
    </ligandPart>
</feature>
<keyword evidence="6" id="KW-0249">Electron transport</keyword>
<organism evidence="12 13">
    <name type="scientific">Alysiella crassa</name>
    <dbReference type="NCBI Taxonomy" id="153491"/>
    <lineage>
        <taxon>Bacteria</taxon>
        <taxon>Pseudomonadati</taxon>
        <taxon>Pseudomonadota</taxon>
        <taxon>Betaproteobacteria</taxon>
        <taxon>Neisseriales</taxon>
        <taxon>Neisseriaceae</taxon>
        <taxon>Alysiella</taxon>
    </lineage>
</organism>
<reference evidence="12 13" key="1">
    <citation type="submission" date="2018-06" db="EMBL/GenBank/DDBJ databases">
        <authorList>
            <consortium name="Pathogen Informatics"/>
            <person name="Doyle S."/>
        </authorList>
    </citation>
    <scope>NUCLEOTIDE SEQUENCE [LARGE SCALE GENOMIC DNA]</scope>
    <source>
        <strain evidence="12 13">NCTC10283</strain>
    </source>
</reference>
<keyword evidence="3 8" id="KW-0349">Heme</keyword>
<evidence type="ECO:0000313" key="12">
    <source>
        <dbReference type="EMBL" id="SSY70943.1"/>
    </source>
</evidence>
<dbReference type="GO" id="GO:0042597">
    <property type="term" value="C:periplasmic space"/>
    <property type="evidence" value="ECO:0007669"/>
    <property type="project" value="UniProtKB-SubCell"/>
</dbReference>
<feature type="chain" id="PRO_5016971345" evidence="10">
    <location>
        <begin position="19"/>
        <end position="209"/>
    </location>
</feature>
<evidence type="ECO:0000256" key="4">
    <source>
        <dbReference type="ARBA" id="ARBA00022723"/>
    </source>
</evidence>
<keyword evidence="2" id="KW-0813">Transport</keyword>
<dbReference type="PRINTS" id="PR00605">
    <property type="entry name" value="CYTCHROMECIC"/>
</dbReference>
<dbReference type="SUPFAM" id="SSF46626">
    <property type="entry name" value="Cytochrome c"/>
    <property type="match status" value="2"/>
</dbReference>
<dbReference type="Proteomes" id="UP000254209">
    <property type="component" value="Unassembled WGS sequence"/>
</dbReference>
<feature type="binding site" description="axial binding residue" evidence="9">
    <location>
        <position position="139"/>
    </location>
    <ligand>
        <name>heme c</name>
        <dbReference type="ChEBI" id="CHEBI:61717"/>
        <label>2</label>
    </ligand>
    <ligandPart>
        <name>Fe</name>
        <dbReference type="ChEBI" id="CHEBI:18248"/>
    </ligandPart>
</feature>
<dbReference type="InterPro" id="IPR036909">
    <property type="entry name" value="Cyt_c-like_dom_sf"/>
</dbReference>